<dbReference type="InterPro" id="IPR035069">
    <property type="entry name" value="TTHA1013/TTHA0281-like"/>
</dbReference>
<dbReference type="EMBL" id="CAJQYY010000028">
    <property type="protein sequence ID" value="CAG4915894.1"/>
    <property type="molecule type" value="Genomic_DNA"/>
</dbReference>
<evidence type="ECO:0000313" key="3">
    <source>
        <dbReference type="Proteomes" id="UP000789752"/>
    </source>
</evidence>
<dbReference type="PANTHER" id="PTHR34504:SF4">
    <property type="entry name" value="ANTITOXIN HICB"/>
    <property type="match status" value="1"/>
</dbReference>
<evidence type="ECO:0000259" key="1">
    <source>
        <dbReference type="Pfam" id="PF15919"/>
    </source>
</evidence>
<accession>A0ABN7QS61</accession>
<dbReference type="SUPFAM" id="SSF143100">
    <property type="entry name" value="TTHA1013/TTHA0281-like"/>
    <property type="match status" value="1"/>
</dbReference>
<sequence length="140" mass="15468">MFRYPAHIERDEAGFTVSFRDIPEALTSGATLDEAREMAVDALATAMDFYFEDKRPVPAPSKPRRGEALIELPASLAAKVLLLNEMLMQKVSPAELARRLHTRPQEIQRVIDIGHVTKIDTIASAFAALGKRLELSVVPA</sequence>
<comment type="caution">
    <text evidence="2">The sequence shown here is derived from an EMBL/GenBank/DDBJ whole genome shotgun (WGS) entry which is preliminary data.</text>
</comment>
<dbReference type="InterPro" id="IPR051404">
    <property type="entry name" value="TA_system_antitoxin"/>
</dbReference>
<feature type="domain" description="HicB-like antitoxin of toxin-antitoxin system" evidence="1">
    <location>
        <begin position="4"/>
        <end position="62"/>
    </location>
</feature>
<reference evidence="2 3" key="1">
    <citation type="submission" date="2021-04" db="EMBL/GenBank/DDBJ databases">
        <authorList>
            <person name="Vanwijnsberghe S."/>
        </authorList>
    </citation>
    <scope>NUCLEOTIDE SEQUENCE [LARGE SCALE GENOMIC DNA]</scope>
    <source>
        <strain evidence="2 3">LMG 32171</strain>
    </source>
</reference>
<dbReference type="Gene3D" id="3.30.160.250">
    <property type="match status" value="1"/>
</dbReference>
<evidence type="ECO:0000313" key="2">
    <source>
        <dbReference type="EMBL" id="CAG4915894.1"/>
    </source>
</evidence>
<gene>
    <name evidence="2" type="primary">hicB</name>
    <name evidence="2" type="ORF">R54767_04245</name>
</gene>
<organism evidence="2 3">
    <name type="scientific">Paraburkholderia gardini</name>
    <dbReference type="NCBI Taxonomy" id="2823469"/>
    <lineage>
        <taxon>Bacteria</taxon>
        <taxon>Pseudomonadati</taxon>
        <taxon>Pseudomonadota</taxon>
        <taxon>Betaproteobacteria</taxon>
        <taxon>Burkholderiales</taxon>
        <taxon>Burkholderiaceae</taxon>
        <taxon>Paraburkholderia</taxon>
    </lineage>
</organism>
<dbReference type="Proteomes" id="UP000789752">
    <property type="component" value="Unassembled WGS sequence"/>
</dbReference>
<protein>
    <submittedName>
        <fullName evidence="2">Antitoxin HicB</fullName>
    </submittedName>
</protein>
<keyword evidence="3" id="KW-1185">Reference proteome</keyword>
<proteinExistence type="predicted"/>
<dbReference type="RefSeq" id="WP_228981929.1">
    <property type="nucleotide sequence ID" value="NZ_CAJQYY010000028.1"/>
</dbReference>
<dbReference type="Pfam" id="PF15919">
    <property type="entry name" value="HicB_lk_antitox"/>
    <property type="match status" value="1"/>
</dbReference>
<name>A0ABN7QS61_9BURK</name>
<dbReference type="PANTHER" id="PTHR34504">
    <property type="entry name" value="ANTITOXIN HICB"/>
    <property type="match status" value="1"/>
</dbReference>
<dbReference type="InterPro" id="IPR031807">
    <property type="entry name" value="HicB-like"/>
</dbReference>